<feature type="transmembrane region" description="Helical" evidence="6">
    <location>
        <begin position="296"/>
        <end position="315"/>
    </location>
</feature>
<dbReference type="PANTHER" id="PTHR23504:SF15">
    <property type="entry name" value="MAJOR FACILITATOR SUPERFAMILY (MFS) PROFILE DOMAIN-CONTAINING PROTEIN"/>
    <property type="match status" value="1"/>
</dbReference>
<evidence type="ECO:0000256" key="1">
    <source>
        <dbReference type="ARBA" id="ARBA00004141"/>
    </source>
</evidence>
<dbReference type="PANTHER" id="PTHR23504">
    <property type="entry name" value="MAJOR FACILITATOR SUPERFAMILY DOMAIN-CONTAINING PROTEIN 10"/>
    <property type="match status" value="1"/>
</dbReference>
<keyword evidence="4 6" id="KW-1133">Transmembrane helix</keyword>
<evidence type="ECO:0000256" key="6">
    <source>
        <dbReference type="SAM" id="Phobius"/>
    </source>
</evidence>
<keyword evidence="3 6" id="KW-0812">Transmembrane</keyword>
<evidence type="ECO:0000313" key="8">
    <source>
        <dbReference type="EMBL" id="MDN5200929.1"/>
    </source>
</evidence>
<evidence type="ECO:0000313" key="9">
    <source>
        <dbReference type="Proteomes" id="UP001172082"/>
    </source>
</evidence>
<name>A0ABT8KJQ5_9BACT</name>
<dbReference type="EMBL" id="JAUJEA010000002">
    <property type="protein sequence ID" value="MDN5200929.1"/>
    <property type="molecule type" value="Genomic_DNA"/>
</dbReference>
<feature type="transmembrane region" description="Helical" evidence="6">
    <location>
        <begin position="87"/>
        <end position="108"/>
    </location>
</feature>
<feature type="transmembrane region" description="Helical" evidence="6">
    <location>
        <begin position="21"/>
        <end position="49"/>
    </location>
</feature>
<feature type="transmembrane region" description="Helical" evidence="6">
    <location>
        <begin position="199"/>
        <end position="218"/>
    </location>
</feature>
<comment type="subcellular location">
    <subcellularLocation>
        <location evidence="1">Membrane</location>
        <topology evidence="1">Multi-pass membrane protein</topology>
    </subcellularLocation>
</comment>
<keyword evidence="9" id="KW-1185">Reference proteome</keyword>
<feature type="transmembrane region" description="Helical" evidence="6">
    <location>
        <begin position="420"/>
        <end position="438"/>
    </location>
</feature>
<accession>A0ABT8KJQ5</accession>
<dbReference type="InterPro" id="IPR011701">
    <property type="entry name" value="MFS"/>
</dbReference>
<feature type="transmembrane region" description="Helical" evidence="6">
    <location>
        <begin position="55"/>
        <end position="75"/>
    </location>
</feature>
<evidence type="ECO:0000256" key="4">
    <source>
        <dbReference type="ARBA" id="ARBA00022989"/>
    </source>
</evidence>
<evidence type="ECO:0000256" key="5">
    <source>
        <dbReference type="ARBA" id="ARBA00023136"/>
    </source>
</evidence>
<feature type="transmembrane region" description="Helical" evidence="6">
    <location>
        <begin position="171"/>
        <end position="193"/>
    </location>
</feature>
<keyword evidence="2" id="KW-0813">Transport</keyword>
<dbReference type="CDD" id="cd17330">
    <property type="entry name" value="MFS_SLC46_TetA_like"/>
    <property type="match status" value="1"/>
</dbReference>
<organism evidence="8 9">
    <name type="scientific">Splendidivirga corallicola</name>
    <dbReference type="NCBI Taxonomy" id="3051826"/>
    <lineage>
        <taxon>Bacteria</taxon>
        <taxon>Pseudomonadati</taxon>
        <taxon>Bacteroidota</taxon>
        <taxon>Cytophagia</taxon>
        <taxon>Cytophagales</taxon>
        <taxon>Splendidivirgaceae</taxon>
        <taxon>Splendidivirga</taxon>
    </lineage>
</organism>
<dbReference type="PROSITE" id="PS50850">
    <property type="entry name" value="MFS"/>
    <property type="match status" value="1"/>
</dbReference>
<comment type="caution">
    <text evidence="8">The sequence shown here is derived from an EMBL/GenBank/DDBJ whole genome shotgun (WGS) entry which is preliminary data.</text>
</comment>
<feature type="transmembrane region" description="Helical" evidence="6">
    <location>
        <begin position="114"/>
        <end position="136"/>
    </location>
</feature>
<feature type="transmembrane region" description="Helical" evidence="6">
    <location>
        <begin position="264"/>
        <end position="284"/>
    </location>
</feature>
<dbReference type="InterPro" id="IPR020846">
    <property type="entry name" value="MFS_dom"/>
</dbReference>
<dbReference type="InterPro" id="IPR036259">
    <property type="entry name" value="MFS_trans_sf"/>
</dbReference>
<keyword evidence="5 6" id="KW-0472">Membrane</keyword>
<feature type="domain" description="Major facilitator superfamily (MFS) profile" evidence="7">
    <location>
        <begin position="21"/>
        <end position="442"/>
    </location>
</feature>
<dbReference type="PROSITE" id="PS00216">
    <property type="entry name" value="SUGAR_TRANSPORT_1"/>
    <property type="match status" value="1"/>
</dbReference>
<evidence type="ECO:0000259" key="7">
    <source>
        <dbReference type="PROSITE" id="PS50850"/>
    </source>
</evidence>
<dbReference type="Pfam" id="PF07690">
    <property type="entry name" value="MFS_1"/>
    <property type="match status" value="1"/>
</dbReference>
<evidence type="ECO:0000256" key="2">
    <source>
        <dbReference type="ARBA" id="ARBA00022448"/>
    </source>
</evidence>
<protein>
    <submittedName>
        <fullName evidence="8">MFS transporter</fullName>
    </submittedName>
</protein>
<dbReference type="RefSeq" id="WP_346750959.1">
    <property type="nucleotide sequence ID" value="NZ_JAUJEA010000002.1"/>
</dbReference>
<gene>
    <name evidence="8" type="ORF">QQ008_06140</name>
</gene>
<feature type="transmembrane region" description="Helical" evidence="6">
    <location>
        <begin position="353"/>
        <end position="377"/>
    </location>
</feature>
<dbReference type="Proteomes" id="UP001172082">
    <property type="component" value="Unassembled WGS sequence"/>
</dbReference>
<feature type="transmembrane region" description="Helical" evidence="6">
    <location>
        <begin position="389"/>
        <end position="414"/>
    </location>
</feature>
<evidence type="ECO:0000256" key="3">
    <source>
        <dbReference type="ARBA" id="ARBA00022692"/>
    </source>
</evidence>
<dbReference type="SUPFAM" id="SSF103473">
    <property type="entry name" value="MFS general substrate transporter"/>
    <property type="match status" value="1"/>
</dbReference>
<sequence>MKDTHQINHATETASITSKASIFPILLVNFIGTLGYSIILPFLIVLVIKLGGNELIYGIMGATYSFFQLIGAPILGKWSDNFGRKKILLLSQAGTFLAWVLFIIALRIPNTTLAHINSSLFGIFILTIPLLVLFAARALDGITGGNVSVANAYLADITSDKDRKSNFGKMAASANLGFIIGPAFAGILGGTVLGELLPVLMAMVISLIAIFVIAFLMVESNPCIITKPVESCKIKKVLGQEHKDCYKVTGADKVTFGQILNLKYIPFVLILYFIIFLAFNFFYVAFPVHAVQSLEWSLLELGIFFSVMGFIMVCVQGPVLSKISGKFSDSVLAIAGSTLLGASFFLFTSSNEILIYIGVVLFSSGNGIMWPSFLSILSKVAGQKYQGVIQGYASSTGSLASIIGLITGGLIYGLIGATTFWIPGILLLIIFALSFKLLTIEEIYSTEAID</sequence>
<dbReference type="Gene3D" id="1.20.1250.20">
    <property type="entry name" value="MFS general substrate transporter like domains"/>
    <property type="match status" value="1"/>
</dbReference>
<reference evidence="8" key="1">
    <citation type="submission" date="2023-06" db="EMBL/GenBank/DDBJ databases">
        <title>Genomic of Parafulvivirga corallium.</title>
        <authorList>
            <person name="Wang G."/>
        </authorList>
    </citation>
    <scope>NUCLEOTIDE SEQUENCE</scope>
    <source>
        <strain evidence="8">BMA10</strain>
    </source>
</reference>
<proteinExistence type="predicted"/>
<feature type="transmembrane region" description="Helical" evidence="6">
    <location>
        <begin position="327"/>
        <end position="347"/>
    </location>
</feature>
<dbReference type="InterPro" id="IPR005829">
    <property type="entry name" value="Sugar_transporter_CS"/>
</dbReference>